<keyword evidence="7" id="KW-1185">Reference proteome</keyword>
<sequence length="222" mass="25706">MIESSFTLLKALKNMDLMQHKPGWWWENSGSFEVILGSILTQNTQWSNVEKMLDSMRKAHILSGDCERDLHTFAHIDSIILQSHINGLQRQKSSYIIGISKAILGDFDTFSNFKQNVDFEWLFAQKGIGRESAYSILNYACGREVMVVDKYTYKLLCMLGREIEDYEELRGFCEQGIYDNLKAVYELYPKDMSVAQIFARFHGKIVEFGKRKSDVKSLISHF</sequence>
<dbReference type="GO" id="GO:0051539">
    <property type="term" value="F:4 iron, 4 sulfur cluster binding"/>
    <property type="evidence" value="ECO:0007669"/>
    <property type="project" value="UniProtKB-KW"/>
</dbReference>
<accession>A0A4U8TCW3</accession>
<dbReference type="AlphaFoldDB" id="A0A4U8TCW3"/>
<dbReference type="NCBIfam" id="NF010494">
    <property type="entry name" value="PRK13913.1"/>
    <property type="match status" value="1"/>
</dbReference>
<gene>
    <name evidence="6" type="ORF">LS71_003590</name>
</gene>
<feature type="domain" description="HhH-GPD" evidence="5">
    <location>
        <begin position="40"/>
        <end position="211"/>
    </location>
</feature>
<dbReference type="Proteomes" id="UP000029733">
    <property type="component" value="Unassembled WGS sequence"/>
</dbReference>
<dbReference type="SUPFAM" id="SSF48150">
    <property type="entry name" value="DNA-glycosylase"/>
    <property type="match status" value="1"/>
</dbReference>
<evidence type="ECO:0000259" key="5">
    <source>
        <dbReference type="SMART" id="SM00478"/>
    </source>
</evidence>
<reference evidence="6 7" key="1">
    <citation type="journal article" date="2014" name="Genome Announc.">
        <title>Draft genome sequences of eight enterohepatic helicobacter species isolated from both laboratory and wild rodents.</title>
        <authorList>
            <person name="Sheh A."/>
            <person name="Shen Z."/>
            <person name="Fox J.G."/>
        </authorList>
    </citation>
    <scope>NUCLEOTIDE SEQUENCE [LARGE SCALE GENOMIC DNA]</scope>
    <source>
        <strain evidence="6 7">MIT 09-6949</strain>
    </source>
</reference>
<keyword evidence="2" id="KW-0479">Metal-binding</keyword>
<dbReference type="Gene3D" id="1.10.340.30">
    <property type="entry name" value="Hypothetical protein, domain 2"/>
    <property type="match status" value="1"/>
</dbReference>
<evidence type="ECO:0000256" key="1">
    <source>
        <dbReference type="ARBA" id="ARBA00022485"/>
    </source>
</evidence>
<dbReference type="PANTHER" id="PTHR10359:SF19">
    <property type="entry name" value="DNA REPAIR GLYCOSYLASE MJ1434-RELATED"/>
    <property type="match status" value="1"/>
</dbReference>
<proteinExistence type="predicted"/>
<dbReference type="InterPro" id="IPR023170">
    <property type="entry name" value="HhH_base_excis_C"/>
</dbReference>
<comment type="caution">
    <text evidence="6">The sequence shown here is derived from an EMBL/GenBank/DDBJ whole genome shotgun (WGS) entry which is preliminary data.</text>
</comment>
<evidence type="ECO:0000256" key="3">
    <source>
        <dbReference type="ARBA" id="ARBA00023004"/>
    </source>
</evidence>
<dbReference type="Gene3D" id="1.10.1670.10">
    <property type="entry name" value="Helix-hairpin-Helix base-excision DNA repair enzymes (C-terminal)"/>
    <property type="match status" value="1"/>
</dbReference>
<dbReference type="EMBL" id="JRPR02000001">
    <property type="protein sequence ID" value="TLD97821.1"/>
    <property type="molecule type" value="Genomic_DNA"/>
</dbReference>
<protein>
    <submittedName>
        <fullName evidence="6">3-methyladenine DNA glycosylase</fullName>
    </submittedName>
</protein>
<name>A0A4U8TCW3_9HELI</name>
<dbReference type="STRING" id="1677920.LS71_05695"/>
<dbReference type="RefSeq" id="WP_034354912.1">
    <property type="nucleotide sequence ID" value="NZ_JRPR02000001.1"/>
</dbReference>
<dbReference type="InterPro" id="IPR011257">
    <property type="entry name" value="DNA_glycosylase"/>
</dbReference>
<keyword evidence="3" id="KW-0408">Iron</keyword>
<dbReference type="Pfam" id="PF00730">
    <property type="entry name" value="HhH-GPD"/>
    <property type="match status" value="1"/>
</dbReference>
<evidence type="ECO:0000313" key="7">
    <source>
        <dbReference type="Proteomes" id="UP000029733"/>
    </source>
</evidence>
<evidence type="ECO:0000256" key="4">
    <source>
        <dbReference type="ARBA" id="ARBA00023014"/>
    </source>
</evidence>
<dbReference type="GO" id="GO:0006284">
    <property type="term" value="P:base-excision repair"/>
    <property type="evidence" value="ECO:0007669"/>
    <property type="project" value="InterPro"/>
</dbReference>
<dbReference type="InterPro" id="IPR003265">
    <property type="entry name" value="HhH-GPD_domain"/>
</dbReference>
<dbReference type="GO" id="GO:0003824">
    <property type="term" value="F:catalytic activity"/>
    <property type="evidence" value="ECO:0007669"/>
    <property type="project" value="InterPro"/>
</dbReference>
<dbReference type="OrthoDB" id="9802365at2"/>
<organism evidence="6 7">
    <name type="scientific">Helicobacter jaachi</name>
    <dbReference type="NCBI Taxonomy" id="1677920"/>
    <lineage>
        <taxon>Bacteria</taxon>
        <taxon>Pseudomonadati</taxon>
        <taxon>Campylobacterota</taxon>
        <taxon>Epsilonproteobacteria</taxon>
        <taxon>Campylobacterales</taxon>
        <taxon>Helicobacteraceae</taxon>
        <taxon>Helicobacter</taxon>
    </lineage>
</organism>
<dbReference type="PANTHER" id="PTHR10359">
    <property type="entry name" value="A/G-SPECIFIC ADENINE GLYCOSYLASE/ENDONUCLEASE III"/>
    <property type="match status" value="1"/>
</dbReference>
<dbReference type="GO" id="GO:0046872">
    <property type="term" value="F:metal ion binding"/>
    <property type="evidence" value="ECO:0007669"/>
    <property type="project" value="UniProtKB-KW"/>
</dbReference>
<keyword evidence="1" id="KW-0004">4Fe-4S</keyword>
<evidence type="ECO:0000313" key="6">
    <source>
        <dbReference type="EMBL" id="TLD97821.1"/>
    </source>
</evidence>
<dbReference type="CDD" id="cd00056">
    <property type="entry name" value="ENDO3c"/>
    <property type="match status" value="1"/>
</dbReference>
<keyword evidence="4" id="KW-0411">Iron-sulfur</keyword>
<dbReference type="SMART" id="SM00478">
    <property type="entry name" value="ENDO3c"/>
    <property type="match status" value="1"/>
</dbReference>
<evidence type="ECO:0000256" key="2">
    <source>
        <dbReference type="ARBA" id="ARBA00022723"/>
    </source>
</evidence>